<evidence type="ECO:0000313" key="2">
    <source>
        <dbReference type="Proteomes" id="UP001497535"/>
    </source>
</evidence>
<evidence type="ECO:0000313" key="1">
    <source>
        <dbReference type="EMBL" id="CAK5084599.1"/>
    </source>
</evidence>
<reference evidence="1" key="1">
    <citation type="submission" date="2023-11" db="EMBL/GenBank/DDBJ databases">
        <authorList>
            <person name="Poullet M."/>
        </authorList>
    </citation>
    <scope>NUCLEOTIDE SEQUENCE</scope>
    <source>
        <strain evidence="1">E1834</strain>
    </source>
</reference>
<dbReference type="EMBL" id="CAVMJV010000054">
    <property type="protein sequence ID" value="CAK5084599.1"/>
    <property type="molecule type" value="Genomic_DNA"/>
</dbReference>
<accession>A0ACB1A1C9</accession>
<dbReference type="Proteomes" id="UP001497535">
    <property type="component" value="Unassembled WGS sequence"/>
</dbReference>
<keyword evidence="2" id="KW-1185">Reference proteome</keyword>
<comment type="caution">
    <text evidence="1">The sequence shown here is derived from an EMBL/GenBank/DDBJ whole genome shotgun (WGS) entry which is preliminary data.</text>
</comment>
<sequence length="54" mass="6089">MCRMVRLSSLNGLVVEEKNGKRFFKLTSTFLFLPPVNLASILPKCGQWSAILPH</sequence>
<protein>
    <submittedName>
        <fullName evidence="1">Uncharacterized protein</fullName>
    </submittedName>
</protein>
<organism evidence="1 2">
    <name type="scientific">Meloidogyne enterolobii</name>
    <name type="common">Root-knot nematode worm</name>
    <name type="synonym">Meloidogyne mayaguensis</name>
    <dbReference type="NCBI Taxonomy" id="390850"/>
    <lineage>
        <taxon>Eukaryota</taxon>
        <taxon>Metazoa</taxon>
        <taxon>Ecdysozoa</taxon>
        <taxon>Nematoda</taxon>
        <taxon>Chromadorea</taxon>
        <taxon>Rhabditida</taxon>
        <taxon>Tylenchina</taxon>
        <taxon>Tylenchomorpha</taxon>
        <taxon>Tylenchoidea</taxon>
        <taxon>Meloidogynidae</taxon>
        <taxon>Meloidogyninae</taxon>
        <taxon>Meloidogyne</taxon>
    </lineage>
</organism>
<name>A0ACB1A1C9_MELEN</name>
<gene>
    <name evidence="1" type="ORF">MENTE1834_LOCUS31995</name>
</gene>
<proteinExistence type="predicted"/>